<dbReference type="EMBL" id="JANEYF010001757">
    <property type="protein sequence ID" value="KAJ8957807.1"/>
    <property type="molecule type" value="Genomic_DNA"/>
</dbReference>
<keyword evidence="2" id="KW-1185">Reference proteome</keyword>
<gene>
    <name evidence="1" type="ORF">NQ314_006482</name>
</gene>
<proteinExistence type="predicted"/>
<dbReference type="Proteomes" id="UP001162156">
    <property type="component" value="Unassembled WGS sequence"/>
</dbReference>
<evidence type="ECO:0000313" key="2">
    <source>
        <dbReference type="Proteomes" id="UP001162156"/>
    </source>
</evidence>
<sequence length="55" mass="6458">MKKQTQTCQVVQLNDSFPFSRFSLLNRLKRTVGYCLRFAYNCKHSLEPINGSFQL</sequence>
<organism evidence="1 2">
    <name type="scientific">Rhamnusium bicolor</name>
    <dbReference type="NCBI Taxonomy" id="1586634"/>
    <lineage>
        <taxon>Eukaryota</taxon>
        <taxon>Metazoa</taxon>
        <taxon>Ecdysozoa</taxon>
        <taxon>Arthropoda</taxon>
        <taxon>Hexapoda</taxon>
        <taxon>Insecta</taxon>
        <taxon>Pterygota</taxon>
        <taxon>Neoptera</taxon>
        <taxon>Endopterygota</taxon>
        <taxon>Coleoptera</taxon>
        <taxon>Polyphaga</taxon>
        <taxon>Cucujiformia</taxon>
        <taxon>Chrysomeloidea</taxon>
        <taxon>Cerambycidae</taxon>
        <taxon>Lepturinae</taxon>
        <taxon>Rhagiini</taxon>
        <taxon>Rhamnusium</taxon>
    </lineage>
</organism>
<protein>
    <submittedName>
        <fullName evidence="1">Uncharacterized protein</fullName>
    </submittedName>
</protein>
<reference evidence="1" key="1">
    <citation type="journal article" date="2023" name="Insect Mol. Biol.">
        <title>Genome sequencing provides insights into the evolution of gene families encoding plant cell wall-degrading enzymes in longhorned beetles.</title>
        <authorList>
            <person name="Shin N.R."/>
            <person name="Okamura Y."/>
            <person name="Kirsch R."/>
            <person name="Pauchet Y."/>
        </authorList>
    </citation>
    <scope>NUCLEOTIDE SEQUENCE</scope>
    <source>
        <strain evidence="1">RBIC_L_NR</strain>
    </source>
</reference>
<name>A0AAV8Z2E2_9CUCU</name>
<accession>A0AAV8Z2E2</accession>
<dbReference type="AlphaFoldDB" id="A0AAV8Z2E2"/>
<evidence type="ECO:0000313" key="1">
    <source>
        <dbReference type="EMBL" id="KAJ8957807.1"/>
    </source>
</evidence>
<comment type="caution">
    <text evidence="1">The sequence shown here is derived from an EMBL/GenBank/DDBJ whole genome shotgun (WGS) entry which is preliminary data.</text>
</comment>